<dbReference type="EMBL" id="KV878239">
    <property type="protein sequence ID" value="OJZ88655.1"/>
    <property type="molecule type" value="Genomic_DNA"/>
</dbReference>
<evidence type="ECO:0000313" key="3">
    <source>
        <dbReference type="Proteomes" id="UP000184063"/>
    </source>
</evidence>
<accession>A0A1M3TPE2</accession>
<dbReference type="Proteomes" id="UP000184063">
    <property type="component" value="Unassembled WGS sequence"/>
</dbReference>
<protein>
    <submittedName>
        <fullName evidence="2">Uncharacterized protein</fullName>
    </submittedName>
</protein>
<gene>
    <name evidence="2" type="ORF">ASPFODRAFT_44376</name>
</gene>
<dbReference type="VEuPathDB" id="FungiDB:ASPFODRAFT_44376"/>
<evidence type="ECO:0000313" key="2">
    <source>
        <dbReference type="EMBL" id="OJZ88655.1"/>
    </source>
</evidence>
<evidence type="ECO:0000256" key="1">
    <source>
        <dbReference type="SAM" id="MobiDB-lite"/>
    </source>
</evidence>
<name>A0A1M3TPE2_ASPLC</name>
<feature type="region of interest" description="Disordered" evidence="1">
    <location>
        <begin position="82"/>
        <end position="109"/>
    </location>
</feature>
<reference evidence="3" key="1">
    <citation type="journal article" date="2017" name="Genome Biol.">
        <title>Comparative genomics reveals high biological diversity and specific adaptations in the industrially and medically important fungal genus Aspergillus.</title>
        <authorList>
            <person name="de Vries R.P."/>
            <person name="Riley R."/>
            <person name="Wiebenga A."/>
            <person name="Aguilar-Osorio G."/>
            <person name="Amillis S."/>
            <person name="Uchima C.A."/>
            <person name="Anderluh G."/>
            <person name="Asadollahi M."/>
            <person name="Askin M."/>
            <person name="Barry K."/>
            <person name="Battaglia E."/>
            <person name="Bayram O."/>
            <person name="Benocci T."/>
            <person name="Braus-Stromeyer S.A."/>
            <person name="Caldana C."/>
            <person name="Canovas D."/>
            <person name="Cerqueira G.C."/>
            <person name="Chen F."/>
            <person name="Chen W."/>
            <person name="Choi C."/>
            <person name="Clum A."/>
            <person name="Dos Santos R.A."/>
            <person name="Damasio A.R."/>
            <person name="Diallinas G."/>
            <person name="Emri T."/>
            <person name="Fekete E."/>
            <person name="Flipphi M."/>
            <person name="Freyberg S."/>
            <person name="Gallo A."/>
            <person name="Gournas C."/>
            <person name="Habgood R."/>
            <person name="Hainaut M."/>
            <person name="Harispe M.L."/>
            <person name="Henrissat B."/>
            <person name="Hilden K.S."/>
            <person name="Hope R."/>
            <person name="Hossain A."/>
            <person name="Karabika E."/>
            <person name="Karaffa L."/>
            <person name="Karanyi Z."/>
            <person name="Krasevec N."/>
            <person name="Kuo A."/>
            <person name="Kusch H."/>
            <person name="LaButti K."/>
            <person name="Lagendijk E.L."/>
            <person name="Lapidus A."/>
            <person name="Levasseur A."/>
            <person name="Lindquist E."/>
            <person name="Lipzen A."/>
            <person name="Logrieco A.F."/>
            <person name="MacCabe A."/>
            <person name="Maekelae M.R."/>
            <person name="Malavazi I."/>
            <person name="Melin P."/>
            <person name="Meyer V."/>
            <person name="Mielnichuk N."/>
            <person name="Miskei M."/>
            <person name="Molnar A.P."/>
            <person name="Mule G."/>
            <person name="Ngan C.Y."/>
            <person name="Orejas M."/>
            <person name="Orosz E."/>
            <person name="Ouedraogo J.P."/>
            <person name="Overkamp K.M."/>
            <person name="Park H.-S."/>
            <person name="Perrone G."/>
            <person name="Piumi F."/>
            <person name="Punt P.J."/>
            <person name="Ram A.F."/>
            <person name="Ramon A."/>
            <person name="Rauscher S."/>
            <person name="Record E."/>
            <person name="Riano-Pachon D.M."/>
            <person name="Robert V."/>
            <person name="Roehrig J."/>
            <person name="Ruller R."/>
            <person name="Salamov A."/>
            <person name="Salih N.S."/>
            <person name="Samson R.A."/>
            <person name="Sandor E."/>
            <person name="Sanguinetti M."/>
            <person name="Schuetze T."/>
            <person name="Sepcic K."/>
            <person name="Shelest E."/>
            <person name="Sherlock G."/>
            <person name="Sophianopoulou V."/>
            <person name="Squina F.M."/>
            <person name="Sun H."/>
            <person name="Susca A."/>
            <person name="Todd R.B."/>
            <person name="Tsang A."/>
            <person name="Unkles S.E."/>
            <person name="van de Wiele N."/>
            <person name="van Rossen-Uffink D."/>
            <person name="Oliveira J.V."/>
            <person name="Vesth T.C."/>
            <person name="Visser J."/>
            <person name="Yu J.-H."/>
            <person name="Zhou M."/>
            <person name="Andersen M.R."/>
            <person name="Archer D.B."/>
            <person name="Baker S.E."/>
            <person name="Benoit I."/>
            <person name="Brakhage A.A."/>
            <person name="Braus G.H."/>
            <person name="Fischer R."/>
            <person name="Frisvad J.C."/>
            <person name="Goldman G.H."/>
            <person name="Houbraken J."/>
            <person name="Oakley B."/>
            <person name="Pocsi I."/>
            <person name="Scazzocchio C."/>
            <person name="Seiboth B."/>
            <person name="vanKuyk P.A."/>
            <person name="Wortman J."/>
            <person name="Dyer P.S."/>
            <person name="Grigoriev I.V."/>
        </authorList>
    </citation>
    <scope>NUCLEOTIDE SEQUENCE [LARGE SCALE GENOMIC DNA]</scope>
    <source>
        <strain evidence="3">CBS 106.47</strain>
    </source>
</reference>
<proteinExistence type="predicted"/>
<organism evidence="2 3">
    <name type="scientific">Aspergillus luchuensis (strain CBS 106.47)</name>
    <dbReference type="NCBI Taxonomy" id="1137211"/>
    <lineage>
        <taxon>Eukaryota</taxon>
        <taxon>Fungi</taxon>
        <taxon>Dikarya</taxon>
        <taxon>Ascomycota</taxon>
        <taxon>Pezizomycotina</taxon>
        <taxon>Eurotiomycetes</taxon>
        <taxon>Eurotiomycetidae</taxon>
        <taxon>Eurotiales</taxon>
        <taxon>Aspergillaceae</taxon>
        <taxon>Aspergillus</taxon>
        <taxon>Aspergillus subgen. Circumdati</taxon>
    </lineage>
</organism>
<sequence>MILDCLSPSDQNGAILHGQRTVELFPDRPGLPSFSPAGDFSKGRMSTLVMAAQYPMALPSFRSGPVDPRPHLVQYFYRPVHFDPPETGSRRGHGGARWDVGPLDRKSQG</sequence>
<dbReference type="AlphaFoldDB" id="A0A1M3TPE2"/>